<dbReference type="InterPro" id="IPR011009">
    <property type="entry name" value="Kinase-like_dom_sf"/>
</dbReference>
<gene>
    <name evidence="1" type="ORF">NSPZN2_40172</name>
</gene>
<accession>A0ABM8RSC4</accession>
<comment type="caution">
    <text evidence="1">The sequence shown here is derived from an EMBL/GenBank/DDBJ whole genome shotgun (WGS) entry which is preliminary data.</text>
</comment>
<evidence type="ECO:0008006" key="3">
    <source>
        <dbReference type="Google" id="ProtNLM"/>
    </source>
</evidence>
<dbReference type="SUPFAM" id="SSF56112">
    <property type="entry name" value="Protein kinase-like (PK-like)"/>
    <property type="match status" value="1"/>
</dbReference>
<dbReference type="Pfam" id="PF10009">
    <property type="entry name" value="DUF2252"/>
    <property type="match status" value="1"/>
</dbReference>
<reference evidence="1 2" key="1">
    <citation type="submission" date="2021-02" db="EMBL/GenBank/DDBJ databases">
        <authorList>
            <person name="Han P."/>
        </authorList>
    </citation>
    <scope>NUCLEOTIDE SEQUENCE [LARGE SCALE GENOMIC DNA]</scope>
    <source>
        <strain evidence="1">Candidatus Nitrospira sp. ZN2</strain>
    </source>
</reference>
<organism evidence="1 2">
    <name type="scientific">Nitrospira defluvii</name>
    <dbReference type="NCBI Taxonomy" id="330214"/>
    <lineage>
        <taxon>Bacteria</taxon>
        <taxon>Pseudomonadati</taxon>
        <taxon>Nitrospirota</taxon>
        <taxon>Nitrospiria</taxon>
        <taxon>Nitrospirales</taxon>
        <taxon>Nitrospiraceae</taxon>
        <taxon>Nitrospira</taxon>
    </lineage>
</organism>
<protein>
    <recommendedName>
        <fullName evidence="3">DUF2252 domain-containing protein</fullName>
    </recommendedName>
</protein>
<dbReference type="EMBL" id="CAJNBJ010000017">
    <property type="protein sequence ID" value="CAE6768777.1"/>
    <property type="molecule type" value="Genomic_DNA"/>
</dbReference>
<evidence type="ECO:0000313" key="2">
    <source>
        <dbReference type="Proteomes" id="UP000675880"/>
    </source>
</evidence>
<sequence>MSQMNILQATQAYERWSARQAPFVPDDLRLKHAMMTQSAFSFLRATCYRWMEVWPQVCGELTGVPSLRAVGDLHVENFGTWRDSEGRLIWGINDFDEACVFPYTSDLVRLVVSAKLAGRTEHLGVKLDEACDAVLTGYLEGLRAGGRPFVLSEQHPWLREIATSSLRDPVKFWKKMAALPMVQGRVSHEVTNALEQVMPEAGLSYGLRRRVSGLGSLGRLRFVALAEWRGGKVAREAKRLIAAAGLWARGQKGDGAILYQSMLENAVRCRDPFVRMEGPWLLRRLSPYCSRIELTALPKKRDEGKLLYAMGWETANVHLGDQPRIKAVQRDLAARKSGWLRKAAKAMTKVTLVDWSDWAEHHIG</sequence>
<proteinExistence type="predicted"/>
<evidence type="ECO:0000313" key="1">
    <source>
        <dbReference type="EMBL" id="CAE6768777.1"/>
    </source>
</evidence>
<dbReference type="PANTHER" id="PTHR39441">
    <property type="entry name" value="DUF2252 DOMAIN-CONTAINING PROTEIN"/>
    <property type="match status" value="1"/>
</dbReference>
<dbReference type="PANTHER" id="PTHR39441:SF1">
    <property type="entry name" value="DUF2252 DOMAIN-CONTAINING PROTEIN"/>
    <property type="match status" value="1"/>
</dbReference>
<keyword evidence="2" id="KW-1185">Reference proteome</keyword>
<dbReference type="Proteomes" id="UP000675880">
    <property type="component" value="Unassembled WGS sequence"/>
</dbReference>
<dbReference type="InterPro" id="IPR018721">
    <property type="entry name" value="DUF2252"/>
</dbReference>
<name>A0ABM8RSC4_9BACT</name>